<evidence type="ECO:0000313" key="3">
    <source>
        <dbReference type="Proteomes" id="UP000789831"/>
    </source>
</evidence>
<reference evidence="2" key="1">
    <citation type="submission" date="2021-06" db="EMBL/GenBank/DDBJ databases">
        <authorList>
            <person name="Kallberg Y."/>
            <person name="Tangrot J."/>
            <person name="Rosling A."/>
        </authorList>
    </citation>
    <scope>NUCLEOTIDE SEQUENCE</scope>
    <source>
        <strain evidence="2">MT106</strain>
    </source>
</reference>
<feature type="region of interest" description="Disordered" evidence="1">
    <location>
        <begin position="48"/>
        <end position="73"/>
    </location>
</feature>
<protein>
    <submittedName>
        <fullName evidence="2">10763_t:CDS:1</fullName>
    </submittedName>
</protein>
<evidence type="ECO:0000256" key="1">
    <source>
        <dbReference type="SAM" id="MobiDB-lite"/>
    </source>
</evidence>
<organism evidence="2 3">
    <name type="scientific">Ambispora gerdemannii</name>
    <dbReference type="NCBI Taxonomy" id="144530"/>
    <lineage>
        <taxon>Eukaryota</taxon>
        <taxon>Fungi</taxon>
        <taxon>Fungi incertae sedis</taxon>
        <taxon>Mucoromycota</taxon>
        <taxon>Glomeromycotina</taxon>
        <taxon>Glomeromycetes</taxon>
        <taxon>Archaeosporales</taxon>
        <taxon>Ambisporaceae</taxon>
        <taxon>Ambispora</taxon>
    </lineage>
</organism>
<proteinExistence type="predicted"/>
<name>A0A9N9AAI0_9GLOM</name>
<gene>
    <name evidence="2" type="ORF">AGERDE_LOCUS5439</name>
</gene>
<comment type="caution">
    <text evidence="2">The sequence shown here is derived from an EMBL/GenBank/DDBJ whole genome shotgun (WGS) entry which is preliminary data.</text>
</comment>
<evidence type="ECO:0000313" key="2">
    <source>
        <dbReference type="EMBL" id="CAG8525173.1"/>
    </source>
</evidence>
<dbReference type="Proteomes" id="UP000789831">
    <property type="component" value="Unassembled WGS sequence"/>
</dbReference>
<accession>A0A9N9AAI0</accession>
<keyword evidence="3" id="KW-1185">Reference proteome</keyword>
<sequence>EMYEIRAMTNIIKDKTVLSDAHTQDLANSYAGNSKKRQQPENTHYYESKQRRIADDDTGDKSETDPNDEVDFDDNKVFSKDSNIVLTDSDADDHKVFRDYEEYFEEEISIEKTLTDPITSWILSSGRDVSVILSKYREKIPRTKAYLYPAYFGILDLSGEDIEVKNLFTDDEWNEMIKDFKSNVNLSDLEPGQDEPFYKLMDKITEFSEFVVLAKNPYDLITGIESCVIEVREYKVNAIRRLIQTYAYNLQRLQLPMSEVAGEIQSLASSVISNLTTKPTERSLIGQRIWGLPTATKGKKWMDKVDLAVSLRDVLVYEGIEKNGVDPSRFQKLLFLEYTHTKEAYWLRKSLDSLVKDSSEEMQYGRLPVVPRRDKTHVTTVGIERVAHFMVESVRYGGHHNHCKGVGVFWDKIEDDLVDLAIKTREKELHLAE</sequence>
<dbReference type="EMBL" id="CAJVPL010000732">
    <property type="protein sequence ID" value="CAG8525173.1"/>
    <property type="molecule type" value="Genomic_DNA"/>
</dbReference>
<dbReference type="OrthoDB" id="2322670at2759"/>
<feature type="non-terminal residue" evidence="2">
    <location>
        <position position="433"/>
    </location>
</feature>
<feature type="compositionally biased region" description="Basic and acidic residues" evidence="1">
    <location>
        <begin position="48"/>
        <end position="64"/>
    </location>
</feature>
<dbReference type="AlphaFoldDB" id="A0A9N9AAI0"/>